<gene>
    <name evidence="4" type="ORF">ODALV1_LOCUS30922</name>
</gene>
<evidence type="ECO:0000313" key="4">
    <source>
        <dbReference type="EMBL" id="CAL8146754.1"/>
    </source>
</evidence>
<evidence type="ECO:0000313" key="5">
    <source>
        <dbReference type="Proteomes" id="UP001642540"/>
    </source>
</evidence>
<dbReference type="Proteomes" id="UP001642540">
    <property type="component" value="Unassembled WGS sequence"/>
</dbReference>
<dbReference type="Gene3D" id="3.40.50.720">
    <property type="entry name" value="NAD(P)-binding Rossmann-like Domain"/>
    <property type="match status" value="3"/>
</dbReference>
<evidence type="ECO:0000256" key="2">
    <source>
        <dbReference type="ARBA" id="ARBA00022553"/>
    </source>
</evidence>
<dbReference type="InterPro" id="IPR036291">
    <property type="entry name" value="NAD(P)-bd_dom_sf"/>
</dbReference>
<accession>A0ABP1S8X8</accession>
<dbReference type="Pfam" id="PF07993">
    <property type="entry name" value="NAD_binding_4"/>
    <property type="match status" value="1"/>
</dbReference>
<dbReference type="InterPro" id="IPR036736">
    <property type="entry name" value="ACP-like_sf"/>
</dbReference>
<dbReference type="PROSITE" id="PS50075">
    <property type="entry name" value="CARRIER"/>
    <property type="match status" value="1"/>
</dbReference>
<dbReference type="Gene3D" id="1.10.1200.10">
    <property type="entry name" value="ACP-like"/>
    <property type="match status" value="1"/>
</dbReference>
<dbReference type="InterPro" id="IPR013968">
    <property type="entry name" value="PKS_KR"/>
</dbReference>
<dbReference type="InterPro" id="IPR009081">
    <property type="entry name" value="PP-bd_ACP"/>
</dbReference>
<dbReference type="InterPro" id="IPR057326">
    <property type="entry name" value="KR_dom"/>
</dbReference>
<dbReference type="Pfam" id="PF00550">
    <property type="entry name" value="PP-binding"/>
    <property type="match status" value="1"/>
</dbReference>
<keyword evidence="1" id="KW-0596">Phosphopantetheine</keyword>
<proteinExistence type="predicted"/>
<sequence length="892" mass="100090">MSKLNIWNEEQVKQLRPDVQYTIVDVTKNSREQWIRIFKSLAELQRKNLVKPIPYVRFDTLNVGDALEFMQQAKHIGKIVCRMPEMRNEGAEIKVFTPLFNETSTYLITGGLGGIGFVVCQWMVSNGAKHVLLAGRSPPAVAIQQRINKMNSQSANVIAVQLDVGNFEQCKHLIQIQIREMNLPPLKGVMHCAAVLADGLVINQHWEIFSSPFTAKVNGTLNLHELTKSLNLEHFVLFSSITSLFGYIGQSNYSAGNGFQDAFAHYRNSIGLPSTSINWGPWSEVGIATDAEFPGFKGLSTLHGISGFEYVLRRGQRTQTAIFNVTSFKTVSNFISNLVTYFDERVWNGNVSTTEKSIGVIESSTFWDQYSAALELADKINVLNTHIKRSLKNMLKLDESDDIGDDLDMQELGVDSLMFVEIKNLLQTLLDKKLTLTPSSIRDCNTVTQISNRIVALIEGTHKIGIKPTRKEVNELIREDCKLAEHIHAKPSQRIGSVTDIKRVLLTGSTGTFGPYVLKLLTNLSQITQVVCLMRKVKHGTLEERLERILSNLDLVAEVDMRKVKCVTGNMAEPHLGLEPNVWEELSGSMDAIFNCAASVQHVGYYRKREGNQNHMRAVNIGGVGNVLEFACENKLKHVYHASTIFAVASLDDETGHVSENWPNVGDFDDNTTLGYPNTKFVGDVLMKQAVERGIPCKVFRFPLMSGESKTGRCVVDYNHALLRHLFIMKSGAISSEPFVLPMLPVDLCADVGVQLFFDEKAQSDIYNVIHTKPDLDQEFVNVAKEFGYAVNFVEFSEFSKLILESCGGEKGRSPLELFKELYQDEDAFTSFTSKSPVIGVEAGGDTRRKWWSAKLAKFAQDFLENQKGTMDYVRQDLMFCRSQGWFDKFGF</sequence>
<dbReference type="SMART" id="SM00822">
    <property type="entry name" value="PKS_KR"/>
    <property type="match status" value="1"/>
</dbReference>
<dbReference type="PANTHER" id="PTHR43775">
    <property type="entry name" value="FATTY ACID SYNTHASE"/>
    <property type="match status" value="1"/>
</dbReference>
<evidence type="ECO:0000256" key="1">
    <source>
        <dbReference type="ARBA" id="ARBA00022450"/>
    </source>
</evidence>
<feature type="domain" description="Carrier" evidence="3">
    <location>
        <begin position="381"/>
        <end position="458"/>
    </location>
</feature>
<dbReference type="EMBL" id="CAXLJM020000164">
    <property type="protein sequence ID" value="CAL8146754.1"/>
    <property type="molecule type" value="Genomic_DNA"/>
</dbReference>
<dbReference type="PANTHER" id="PTHR43775:SF37">
    <property type="entry name" value="SI:DKEY-61P9.11"/>
    <property type="match status" value="1"/>
</dbReference>
<reference evidence="4 5" key="1">
    <citation type="submission" date="2024-08" db="EMBL/GenBank/DDBJ databases">
        <authorList>
            <person name="Cucini C."/>
            <person name="Frati F."/>
        </authorList>
    </citation>
    <scope>NUCLEOTIDE SEQUENCE [LARGE SCALE GENOMIC DNA]</scope>
</reference>
<name>A0ABP1S8X8_9HEXA</name>
<protein>
    <recommendedName>
        <fullName evidence="3">Carrier domain-containing protein</fullName>
    </recommendedName>
</protein>
<keyword evidence="5" id="KW-1185">Reference proteome</keyword>
<dbReference type="Pfam" id="PF08659">
    <property type="entry name" value="KR"/>
    <property type="match status" value="1"/>
</dbReference>
<dbReference type="SUPFAM" id="SSF51735">
    <property type="entry name" value="NAD(P)-binding Rossmann-fold domains"/>
    <property type="match status" value="2"/>
</dbReference>
<dbReference type="InterPro" id="IPR013120">
    <property type="entry name" value="FAR_NAD-bd"/>
</dbReference>
<dbReference type="Gene3D" id="3.90.180.10">
    <property type="entry name" value="Medium-chain alcohol dehydrogenases, catalytic domain"/>
    <property type="match status" value="1"/>
</dbReference>
<comment type="caution">
    <text evidence="4">The sequence shown here is derived from an EMBL/GenBank/DDBJ whole genome shotgun (WGS) entry which is preliminary data.</text>
</comment>
<evidence type="ECO:0000259" key="3">
    <source>
        <dbReference type="PROSITE" id="PS50075"/>
    </source>
</evidence>
<dbReference type="SUPFAM" id="SSF47336">
    <property type="entry name" value="ACP-like"/>
    <property type="match status" value="1"/>
</dbReference>
<dbReference type="InterPro" id="IPR050091">
    <property type="entry name" value="PKS_NRPS_Biosynth_Enz"/>
</dbReference>
<keyword evidence="2" id="KW-0597">Phosphoprotein</keyword>
<organism evidence="4 5">
    <name type="scientific">Orchesella dallaii</name>
    <dbReference type="NCBI Taxonomy" id="48710"/>
    <lineage>
        <taxon>Eukaryota</taxon>
        <taxon>Metazoa</taxon>
        <taxon>Ecdysozoa</taxon>
        <taxon>Arthropoda</taxon>
        <taxon>Hexapoda</taxon>
        <taxon>Collembola</taxon>
        <taxon>Entomobryomorpha</taxon>
        <taxon>Entomobryoidea</taxon>
        <taxon>Orchesellidae</taxon>
        <taxon>Orchesellinae</taxon>
        <taxon>Orchesella</taxon>
    </lineage>
</organism>